<feature type="compositionally biased region" description="Acidic residues" evidence="1">
    <location>
        <begin position="556"/>
        <end position="570"/>
    </location>
</feature>
<feature type="compositionally biased region" description="Polar residues" evidence="1">
    <location>
        <begin position="110"/>
        <end position="122"/>
    </location>
</feature>
<dbReference type="PANTHER" id="PTHR24114:SF2">
    <property type="entry name" value="F-BOX DOMAIN-CONTAINING PROTEIN-RELATED"/>
    <property type="match status" value="1"/>
</dbReference>
<feature type="region of interest" description="Disordered" evidence="1">
    <location>
        <begin position="108"/>
        <end position="127"/>
    </location>
</feature>
<feature type="region of interest" description="Disordered" evidence="1">
    <location>
        <begin position="1"/>
        <end position="98"/>
    </location>
</feature>
<feature type="compositionally biased region" description="Low complexity" evidence="1">
    <location>
        <begin position="450"/>
        <end position="460"/>
    </location>
</feature>
<keyword evidence="3" id="KW-1185">Reference proteome</keyword>
<dbReference type="PANTHER" id="PTHR24114">
    <property type="entry name" value="LEUCINE RICH REPEAT FAMILY PROTEIN"/>
    <property type="match status" value="1"/>
</dbReference>
<gene>
    <name evidence="2" type="ORF">BJ684DRAFT_16214</name>
</gene>
<dbReference type="PROSITE" id="PS51450">
    <property type="entry name" value="LRR"/>
    <property type="match status" value="1"/>
</dbReference>
<evidence type="ECO:0000313" key="3">
    <source>
        <dbReference type="Proteomes" id="UP000267251"/>
    </source>
</evidence>
<dbReference type="AlphaFoldDB" id="A0A4P9Y372"/>
<dbReference type="InterPro" id="IPR052394">
    <property type="entry name" value="LRR-containing"/>
</dbReference>
<dbReference type="Pfam" id="PF13516">
    <property type="entry name" value="LRR_6"/>
    <property type="match status" value="3"/>
</dbReference>
<feature type="compositionally biased region" description="Low complexity" evidence="1">
    <location>
        <begin position="377"/>
        <end position="401"/>
    </location>
</feature>
<evidence type="ECO:0000313" key="2">
    <source>
        <dbReference type="EMBL" id="RKP13376.1"/>
    </source>
</evidence>
<proteinExistence type="predicted"/>
<feature type="compositionally biased region" description="Basic residues" evidence="1">
    <location>
        <begin position="541"/>
        <end position="552"/>
    </location>
</feature>
<dbReference type="Gene3D" id="3.80.10.10">
    <property type="entry name" value="Ribonuclease Inhibitor"/>
    <property type="match status" value="3"/>
</dbReference>
<feature type="region of interest" description="Disordered" evidence="1">
    <location>
        <begin position="527"/>
        <end position="580"/>
    </location>
</feature>
<feature type="compositionally biased region" description="Low complexity" evidence="1">
    <location>
        <begin position="301"/>
        <end position="317"/>
    </location>
</feature>
<feature type="region of interest" description="Disordered" evidence="1">
    <location>
        <begin position="448"/>
        <end position="483"/>
    </location>
</feature>
<sequence length="1013" mass="108045">MASSTETSPSSSSSSLLAQFQKNPEDLTPVRPKAEDYGPLPSQCSTQAPSLPLALSASENEPGPPQDLIKGEGSELEETPPSGNSPVTPAEGPALSFMDSFPSIFESLDTHSNMSSSYTAESAHSGPLGLSTLTAPSIEEETGNSKAFGIHHSSEINGPFMSSGLQGPFEPSSFSSSISQNPPPLVSVSGSSEDGISASSSPRVHGYNRTLGLHSPPDSRRAHPIRSILKVSMPSSGSKGGSGGFFGLSPSSPSSSGFSSSTSARPGQNHGMAQPTARVSSPTASLWKPREWFSLANRATSPSSSTSSGGKGSLLSPLLRRSSSLRSSLSGIGGLNGRGTPPYSSSSTSGQPSPPSSPRPSFTSIDSREETVPSPTPSSSSLQSSSASSSLKALSRSEGSSAIPSTLISSPSKVLKRVRFPVKYMVQEYVFSPDAADRDDSTGFTLILEPSSSRMSPGSRGFHGPGEGEGHGPTAHRGAPSLNPDVGTGGVCTAEEVINYYQEACRAREESPSLGILRQLTKATVRKGLRASKGDEAGGGKVRRRRRRRRRREGQVVEEEERQEADDLEDMNAKEREEAKEDQSIYLDTLDLNGIALDRHTSDILSDLLGLPCDLRRLEVGECDLTNESLKVLLHSLLLVDQVEELSLPRNGRLGTEGFKYVAIYVKKSRVLRLLDVSSTCPDRKAVKYLSHALMANEGSLQSLSLDVCGLGPTLLEPLVPAIRRSSLRSLSLVGNNMGIMGAAWMGALLRQRKIIKEKAMETPNEGDLEGDPEGVVTWENPKLETLDVSENGIKSVGVIHLTRALQENGQLRELRLAGNQLDPSSLVAIGECLRLNQTLQLLDLSGNPIFDGAIEGISHLRRGLEGNQSLKYLHLSETELDDEGAIGLAEFLPEARALHRLDLSLNPQVKLAGIMALTVSLRMNYHLTCLDVDVPPDDPEMAEYSREILRLCVRNFERGIVGSDHEYDSLLRGQLTGLSRRSSTASTSSLIKVLSLNSSGEGGEKEVHGKTG</sequence>
<feature type="compositionally biased region" description="Low complexity" evidence="1">
    <location>
        <begin position="168"/>
        <end position="180"/>
    </location>
</feature>
<name>A0A4P9Y372_9FUNG</name>
<feature type="region of interest" description="Disordered" evidence="1">
    <location>
        <begin position="298"/>
        <end position="317"/>
    </location>
</feature>
<feature type="compositionally biased region" description="Low complexity" evidence="1">
    <location>
        <begin position="338"/>
        <end position="351"/>
    </location>
</feature>
<dbReference type="SMART" id="SM00368">
    <property type="entry name" value="LRR_RI"/>
    <property type="match status" value="7"/>
</dbReference>
<feature type="region of interest" description="Disordered" evidence="1">
    <location>
        <begin position="161"/>
        <end position="284"/>
    </location>
</feature>
<feature type="compositionally biased region" description="Basic and acidic residues" evidence="1">
    <location>
        <begin position="571"/>
        <end position="580"/>
    </location>
</feature>
<reference evidence="3" key="1">
    <citation type="journal article" date="2018" name="Nat. Microbiol.">
        <title>Leveraging single-cell genomics to expand the fungal tree of life.</title>
        <authorList>
            <person name="Ahrendt S.R."/>
            <person name="Quandt C.A."/>
            <person name="Ciobanu D."/>
            <person name="Clum A."/>
            <person name="Salamov A."/>
            <person name="Andreopoulos B."/>
            <person name="Cheng J.F."/>
            <person name="Woyke T."/>
            <person name="Pelin A."/>
            <person name="Henrissat B."/>
            <person name="Reynolds N.K."/>
            <person name="Benny G.L."/>
            <person name="Smith M.E."/>
            <person name="James T.Y."/>
            <person name="Grigoriev I.V."/>
        </authorList>
    </citation>
    <scope>NUCLEOTIDE SEQUENCE [LARGE SCALE GENOMIC DNA]</scope>
</reference>
<feature type="compositionally biased region" description="Low complexity" evidence="1">
    <location>
        <begin position="247"/>
        <end position="263"/>
    </location>
</feature>
<feature type="compositionally biased region" description="Low complexity" evidence="1">
    <location>
        <begin position="187"/>
        <end position="201"/>
    </location>
</feature>
<feature type="compositionally biased region" description="Low complexity" evidence="1">
    <location>
        <begin position="1"/>
        <end position="15"/>
    </location>
</feature>
<dbReference type="EMBL" id="KZ988037">
    <property type="protein sequence ID" value="RKP13376.1"/>
    <property type="molecule type" value="Genomic_DNA"/>
</dbReference>
<dbReference type="InterPro" id="IPR032675">
    <property type="entry name" value="LRR_dom_sf"/>
</dbReference>
<feature type="region of interest" description="Disordered" evidence="1">
    <location>
        <begin position="325"/>
        <end position="406"/>
    </location>
</feature>
<accession>A0A4P9Y372</accession>
<evidence type="ECO:0000256" key="1">
    <source>
        <dbReference type="SAM" id="MobiDB-lite"/>
    </source>
</evidence>
<organism evidence="2 3">
    <name type="scientific">Piptocephalis cylindrospora</name>
    <dbReference type="NCBI Taxonomy" id="1907219"/>
    <lineage>
        <taxon>Eukaryota</taxon>
        <taxon>Fungi</taxon>
        <taxon>Fungi incertae sedis</taxon>
        <taxon>Zoopagomycota</taxon>
        <taxon>Zoopagomycotina</taxon>
        <taxon>Zoopagomycetes</taxon>
        <taxon>Zoopagales</taxon>
        <taxon>Piptocephalidaceae</taxon>
        <taxon>Piptocephalis</taxon>
    </lineage>
</organism>
<dbReference type="Proteomes" id="UP000267251">
    <property type="component" value="Unassembled WGS sequence"/>
</dbReference>
<dbReference type="SUPFAM" id="SSF52047">
    <property type="entry name" value="RNI-like"/>
    <property type="match status" value="1"/>
</dbReference>
<dbReference type="InterPro" id="IPR001611">
    <property type="entry name" value="Leu-rich_rpt"/>
</dbReference>
<protein>
    <submittedName>
        <fullName evidence="2">Uncharacterized protein</fullName>
    </submittedName>
</protein>
<dbReference type="OrthoDB" id="120976at2759"/>